<feature type="compositionally biased region" description="Low complexity" evidence="6">
    <location>
        <begin position="563"/>
        <end position="573"/>
    </location>
</feature>
<dbReference type="SMART" id="SM00368">
    <property type="entry name" value="LRR_RI"/>
    <property type="match status" value="7"/>
</dbReference>
<evidence type="ECO:0000256" key="3">
    <source>
        <dbReference type="ARBA" id="ARBA00023139"/>
    </source>
</evidence>
<dbReference type="InterPro" id="IPR032675">
    <property type="entry name" value="LRR_dom_sf"/>
</dbReference>
<keyword evidence="4" id="KW-0143">Chaperone</keyword>
<dbReference type="InterPro" id="IPR036869">
    <property type="entry name" value="J_dom_sf"/>
</dbReference>
<dbReference type="Proteomes" id="UP001159405">
    <property type="component" value="Unassembled WGS sequence"/>
</dbReference>
<feature type="compositionally biased region" description="Polar residues" evidence="6">
    <location>
        <begin position="540"/>
        <end position="556"/>
    </location>
</feature>
<keyword evidence="7" id="KW-0812">Transmembrane</keyword>
<dbReference type="Gene3D" id="3.80.10.10">
    <property type="entry name" value="Ribonuclease Inhibitor"/>
    <property type="match status" value="2"/>
</dbReference>
<proteinExistence type="predicted"/>
<keyword evidence="5" id="KW-0449">Lipoprotein</keyword>
<dbReference type="SMART" id="SM00271">
    <property type="entry name" value="DnaJ"/>
    <property type="match status" value="1"/>
</dbReference>
<dbReference type="EMBL" id="CALNXK010000140">
    <property type="protein sequence ID" value="CAH3167276.1"/>
    <property type="molecule type" value="Genomic_DNA"/>
</dbReference>
<dbReference type="Gene3D" id="1.10.287.110">
    <property type="entry name" value="DnaJ domain"/>
    <property type="match status" value="1"/>
</dbReference>
<dbReference type="Pfam" id="PF00226">
    <property type="entry name" value="DnaJ"/>
    <property type="match status" value="1"/>
</dbReference>
<feature type="region of interest" description="Disordered" evidence="6">
    <location>
        <begin position="1"/>
        <end position="23"/>
    </location>
</feature>
<evidence type="ECO:0000256" key="5">
    <source>
        <dbReference type="ARBA" id="ARBA00023288"/>
    </source>
</evidence>
<sequence length="579" mass="64346">MAPHSGVNGENRGEERGDSLTHQGASLYDVLGVDRNATQEEIKKAYRKMALKHHPDKNPNNPEATEKFKEVNHAHSILSDPSKREIYDKYGSMGLYIAEQFGEEVMNVMEDPSFRVVPTVETVPKVTSQARLIWGAKNRVLNAQKELDEKSKTSEIQEKDVHTTVKRVMDAQSGKSNPLEYFKQHRFDEEVDLNGWHLGPVTSREIATEYFSSSTIVRLFLANNRLGNEGGKAVAKGLETNLSMRELDLSGNVLGQSAISAIGEMLNKNETLQKLNLSRNDLTDQDVEFLLHSLCLKSGLEDLDLSHNILCDQFAEQMSVVLEKNFVLEKLSISSNQLEVSGLQAMSPGLRNSATLRTLNISWNYLYDVGAEILGEVMAQNQSLIEISACGNLFTTQAASFLPKGVINNSNLKVLRIGQNLIRNSGAHEFLNVLSVSDAPSTVLEVLDINGTVVDKKFQKRVETELCERFPSLNNVKLYFRLNSGWCKALFMFCGIITCCYFCCCCFFCCNFCCGKCKPVPDEQWEEFEFDDVKDDDEPITTQPGSNGNHTSSEQPKSPGVDSATSNSTANSAIPMTSS</sequence>
<keyword evidence="7" id="KW-1133">Transmembrane helix</keyword>
<feature type="domain" description="J" evidence="8">
    <location>
        <begin position="26"/>
        <end position="91"/>
    </location>
</feature>
<comment type="subcellular location">
    <subcellularLocation>
        <location evidence="1">Membrane</location>
        <topology evidence="1">Lipid-anchor</topology>
    </subcellularLocation>
</comment>
<evidence type="ECO:0000259" key="8">
    <source>
        <dbReference type="PROSITE" id="PS50076"/>
    </source>
</evidence>
<dbReference type="CDD" id="cd06257">
    <property type="entry name" value="DnaJ"/>
    <property type="match status" value="1"/>
</dbReference>
<dbReference type="PROSITE" id="PS50076">
    <property type="entry name" value="DNAJ_2"/>
    <property type="match status" value="1"/>
</dbReference>
<comment type="caution">
    <text evidence="9">The sequence shown here is derived from an EMBL/GenBank/DDBJ whole genome shotgun (WGS) entry which is preliminary data.</text>
</comment>
<accession>A0ABN8QSA1</accession>
<dbReference type="InterPro" id="IPR001623">
    <property type="entry name" value="DnaJ_domain"/>
</dbReference>
<reference evidence="9 10" key="1">
    <citation type="submission" date="2022-05" db="EMBL/GenBank/DDBJ databases">
        <authorList>
            <consortium name="Genoscope - CEA"/>
            <person name="William W."/>
        </authorList>
    </citation>
    <scope>NUCLEOTIDE SEQUENCE [LARGE SCALE GENOMIC DNA]</scope>
</reference>
<dbReference type="SUPFAM" id="SSF46565">
    <property type="entry name" value="Chaperone J-domain"/>
    <property type="match status" value="1"/>
</dbReference>
<dbReference type="PANTHER" id="PTHR44027:SF7">
    <property type="entry name" value="DNAJ HOMOLOG SUBFAMILY C MEMBER 5 HOMOLOG"/>
    <property type="match status" value="1"/>
</dbReference>
<feature type="region of interest" description="Disordered" evidence="6">
    <location>
        <begin position="531"/>
        <end position="579"/>
    </location>
</feature>
<dbReference type="InterPro" id="IPR051434">
    <property type="entry name" value="DnaJ_C_subfamily_member5"/>
</dbReference>
<protein>
    <recommendedName>
        <fullName evidence="8">J domain-containing protein</fullName>
    </recommendedName>
</protein>
<gene>
    <name evidence="9" type="ORF">PLOB_00008699</name>
</gene>
<feature type="transmembrane region" description="Helical" evidence="7">
    <location>
        <begin position="490"/>
        <end position="514"/>
    </location>
</feature>
<evidence type="ECO:0000256" key="2">
    <source>
        <dbReference type="ARBA" id="ARBA00023136"/>
    </source>
</evidence>
<name>A0ABN8QSA1_9CNID</name>
<dbReference type="InterPro" id="IPR001611">
    <property type="entry name" value="Leu-rich_rpt"/>
</dbReference>
<keyword evidence="3" id="KW-0564">Palmitate</keyword>
<keyword evidence="2 7" id="KW-0472">Membrane</keyword>
<dbReference type="Pfam" id="PF13516">
    <property type="entry name" value="LRR_6"/>
    <property type="match status" value="5"/>
</dbReference>
<dbReference type="SUPFAM" id="SSF52047">
    <property type="entry name" value="RNI-like"/>
    <property type="match status" value="1"/>
</dbReference>
<keyword evidence="10" id="KW-1185">Reference proteome</keyword>
<dbReference type="PROSITE" id="PS00636">
    <property type="entry name" value="DNAJ_1"/>
    <property type="match status" value="1"/>
</dbReference>
<dbReference type="InterPro" id="IPR018253">
    <property type="entry name" value="DnaJ_domain_CS"/>
</dbReference>
<evidence type="ECO:0000256" key="1">
    <source>
        <dbReference type="ARBA" id="ARBA00004635"/>
    </source>
</evidence>
<evidence type="ECO:0000256" key="6">
    <source>
        <dbReference type="SAM" id="MobiDB-lite"/>
    </source>
</evidence>
<evidence type="ECO:0000313" key="9">
    <source>
        <dbReference type="EMBL" id="CAH3167276.1"/>
    </source>
</evidence>
<evidence type="ECO:0000256" key="7">
    <source>
        <dbReference type="SAM" id="Phobius"/>
    </source>
</evidence>
<evidence type="ECO:0000256" key="4">
    <source>
        <dbReference type="ARBA" id="ARBA00023186"/>
    </source>
</evidence>
<dbReference type="PRINTS" id="PR00625">
    <property type="entry name" value="JDOMAIN"/>
</dbReference>
<evidence type="ECO:0000313" key="10">
    <source>
        <dbReference type="Proteomes" id="UP001159405"/>
    </source>
</evidence>
<dbReference type="PANTHER" id="PTHR44027">
    <property type="entry name" value="DNAJ HOMOLOG SUBFAMILY C MEMBER 5 HOMOLOG"/>
    <property type="match status" value="1"/>
</dbReference>
<organism evidence="9 10">
    <name type="scientific">Porites lobata</name>
    <dbReference type="NCBI Taxonomy" id="104759"/>
    <lineage>
        <taxon>Eukaryota</taxon>
        <taxon>Metazoa</taxon>
        <taxon>Cnidaria</taxon>
        <taxon>Anthozoa</taxon>
        <taxon>Hexacorallia</taxon>
        <taxon>Scleractinia</taxon>
        <taxon>Fungiina</taxon>
        <taxon>Poritidae</taxon>
        <taxon>Porites</taxon>
    </lineage>
</organism>